<keyword evidence="3" id="KW-0804">Transcription</keyword>
<comment type="caution">
    <text evidence="5">The sequence shown here is derived from an EMBL/GenBank/DDBJ whole genome shotgun (WGS) entry which is preliminary data.</text>
</comment>
<dbReference type="InterPro" id="IPR046335">
    <property type="entry name" value="LacI/GalR-like_sensor"/>
</dbReference>
<dbReference type="InterPro" id="IPR028082">
    <property type="entry name" value="Peripla_BP_I"/>
</dbReference>
<accession>A0A419N7K8</accession>
<dbReference type="GO" id="GO:0003700">
    <property type="term" value="F:DNA-binding transcription factor activity"/>
    <property type="evidence" value="ECO:0007669"/>
    <property type="project" value="TreeGrafter"/>
</dbReference>
<dbReference type="Proteomes" id="UP000284908">
    <property type="component" value="Unassembled WGS sequence"/>
</dbReference>
<organism evidence="5 6">
    <name type="scientific">Rahnella woolbedingensis</name>
    <dbReference type="NCBI Taxonomy" id="1510574"/>
    <lineage>
        <taxon>Bacteria</taxon>
        <taxon>Pseudomonadati</taxon>
        <taxon>Pseudomonadota</taxon>
        <taxon>Gammaproteobacteria</taxon>
        <taxon>Enterobacterales</taxon>
        <taxon>Yersiniaceae</taxon>
        <taxon>Rahnella</taxon>
    </lineage>
</organism>
<evidence type="ECO:0000259" key="4">
    <source>
        <dbReference type="PROSITE" id="PS50932"/>
    </source>
</evidence>
<evidence type="ECO:0000313" key="5">
    <source>
        <dbReference type="EMBL" id="RJT43408.1"/>
    </source>
</evidence>
<evidence type="ECO:0000256" key="1">
    <source>
        <dbReference type="ARBA" id="ARBA00023015"/>
    </source>
</evidence>
<name>A0A419N7K8_9GAMM</name>
<protein>
    <submittedName>
        <fullName evidence="5">LacI family transcriptional regulator</fullName>
    </submittedName>
</protein>
<dbReference type="OrthoDB" id="7055227at2"/>
<dbReference type="InterPro" id="IPR010982">
    <property type="entry name" value="Lambda_DNA-bd_dom_sf"/>
</dbReference>
<dbReference type="GO" id="GO:0000976">
    <property type="term" value="F:transcription cis-regulatory region binding"/>
    <property type="evidence" value="ECO:0007669"/>
    <property type="project" value="TreeGrafter"/>
</dbReference>
<dbReference type="PROSITE" id="PS00356">
    <property type="entry name" value="HTH_LACI_1"/>
    <property type="match status" value="1"/>
</dbReference>
<dbReference type="Gene3D" id="3.40.50.2300">
    <property type="match status" value="2"/>
</dbReference>
<dbReference type="RefSeq" id="WP_120133355.1">
    <property type="nucleotide sequence ID" value="NZ_RAHH01000015.1"/>
</dbReference>
<dbReference type="PROSITE" id="PS50932">
    <property type="entry name" value="HTH_LACI_2"/>
    <property type="match status" value="1"/>
</dbReference>
<evidence type="ECO:0000256" key="3">
    <source>
        <dbReference type="ARBA" id="ARBA00023163"/>
    </source>
</evidence>
<sequence length="336" mass="37085">MASIKDVAKKAGVSTATVSRVLNNHPSVIPETRKAVRDAMDYLCYVPSKSAFQLSGKCSGLIAVVVPNLVNPHFCELLATFEEEARYIGKSVIVKTHQNQPQQDKQIIHTLIGMGIDSLLWVPTEAEAELAEWLTVTNIPVAVVTQVSRFFNSVSINQSKGAESIAEHFIQTGHTTFGFIAQESVDNRKVSAWSKKITGQGLAFNKDNQFWIAKGEGEKTSGHISILDEIIEKLATRRKECSCLWVYNDVAASYVIDGLKEKGVDVPKYIAIASFDNTLLAQTKRITSVAQPIKEIANLAFQMVNNENNKGSIEMHEIITRLIIRESSIPINITTL</sequence>
<proteinExistence type="predicted"/>
<keyword evidence="2" id="KW-0238">DNA-binding</keyword>
<reference evidence="5 6" key="1">
    <citation type="submission" date="2018-09" db="EMBL/GenBank/DDBJ databases">
        <authorList>
            <person name="Le Fleche-Mateos A."/>
        </authorList>
    </citation>
    <scope>NUCLEOTIDE SEQUENCE [LARGE SCALE GENOMIC DNA]</scope>
    <source>
        <strain evidence="5 6">DSM 27399</strain>
    </source>
</reference>
<dbReference type="SUPFAM" id="SSF47413">
    <property type="entry name" value="lambda repressor-like DNA-binding domains"/>
    <property type="match status" value="1"/>
</dbReference>
<dbReference type="PANTHER" id="PTHR30146:SF150">
    <property type="entry name" value="ARABINOSE METABOLISM TRANSCRIPTIONAL REPRESSOR"/>
    <property type="match status" value="1"/>
</dbReference>
<dbReference type="PANTHER" id="PTHR30146">
    <property type="entry name" value="LACI-RELATED TRANSCRIPTIONAL REPRESSOR"/>
    <property type="match status" value="1"/>
</dbReference>
<dbReference type="Pfam" id="PF13377">
    <property type="entry name" value="Peripla_BP_3"/>
    <property type="match status" value="1"/>
</dbReference>
<evidence type="ECO:0000256" key="2">
    <source>
        <dbReference type="ARBA" id="ARBA00023125"/>
    </source>
</evidence>
<keyword evidence="1" id="KW-0805">Transcription regulation</keyword>
<keyword evidence="6" id="KW-1185">Reference proteome</keyword>
<dbReference type="Pfam" id="PF00356">
    <property type="entry name" value="LacI"/>
    <property type="match status" value="1"/>
</dbReference>
<dbReference type="CDD" id="cd01392">
    <property type="entry name" value="HTH_LacI"/>
    <property type="match status" value="1"/>
</dbReference>
<dbReference type="PRINTS" id="PR00036">
    <property type="entry name" value="HTHLACI"/>
</dbReference>
<dbReference type="CDD" id="cd06267">
    <property type="entry name" value="PBP1_LacI_sugar_binding-like"/>
    <property type="match status" value="1"/>
</dbReference>
<dbReference type="AlphaFoldDB" id="A0A419N7K8"/>
<dbReference type="SMART" id="SM00354">
    <property type="entry name" value="HTH_LACI"/>
    <property type="match status" value="1"/>
</dbReference>
<dbReference type="SUPFAM" id="SSF53822">
    <property type="entry name" value="Periplasmic binding protein-like I"/>
    <property type="match status" value="1"/>
</dbReference>
<dbReference type="InterPro" id="IPR000843">
    <property type="entry name" value="HTH_LacI"/>
</dbReference>
<dbReference type="EMBL" id="RAHH01000015">
    <property type="protein sequence ID" value="RJT43408.1"/>
    <property type="molecule type" value="Genomic_DNA"/>
</dbReference>
<dbReference type="Gene3D" id="1.10.260.40">
    <property type="entry name" value="lambda repressor-like DNA-binding domains"/>
    <property type="match status" value="1"/>
</dbReference>
<evidence type="ECO:0000313" key="6">
    <source>
        <dbReference type="Proteomes" id="UP000284908"/>
    </source>
</evidence>
<feature type="domain" description="HTH lacI-type" evidence="4">
    <location>
        <begin position="2"/>
        <end position="56"/>
    </location>
</feature>
<gene>
    <name evidence="5" type="ORF">D6C13_14100</name>
</gene>